<keyword evidence="2 5" id="KW-0812">Transmembrane</keyword>
<organism evidence="7 8">
    <name type="scientific">Anaeromicropila herbilytica</name>
    <dbReference type="NCBI Taxonomy" id="2785025"/>
    <lineage>
        <taxon>Bacteria</taxon>
        <taxon>Bacillati</taxon>
        <taxon>Bacillota</taxon>
        <taxon>Clostridia</taxon>
        <taxon>Lachnospirales</taxon>
        <taxon>Lachnospiraceae</taxon>
        <taxon>Anaeromicropila</taxon>
    </lineage>
</organism>
<keyword evidence="5" id="KW-1003">Cell membrane</keyword>
<dbReference type="PANTHER" id="PTHR43027">
    <property type="entry name" value="DOXORUBICIN RESISTANCE ABC TRANSPORTER PERMEASE PROTEIN DRRC-RELATED"/>
    <property type="match status" value="1"/>
</dbReference>
<dbReference type="AlphaFoldDB" id="A0A7R7EIV3"/>
<keyword evidence="8" id="KW-1185">Reference proteome</keyword>
<dbReference type="GO" id="GO:0140359">
    <property type="term" value="F:ABC-type transporter activity"/>
    <property type="evidence" value="ECO:0007669"/>
    <property type="project" value="InterPro"/>
</dbReference>
<dbReference type="RefSeq" id="WP_271714763.1">
    <property type="nucleotide sequence ID" value="NZ_AP024169.1"/>
</dbReference>
<comment type="similarity">
    <text evidence="5">Belongs to the ABC-2 integral membrane protein family.</text>
</comment>
<dbReference type="PANTHER" id="PTHR43027:SF1">
    <property type="entry name" value="DOXORUBICIN RESISTANCE ABC TRANSPORTER PERMEASE PROTEIN DRRC-RELATED"/>
    <property type="match status" value="1"/>
</dbReference>
<dbReference type="InterPro" id="IPR013525">
    <property type="entry name" value="ABC2_TM"/>
</dbReference>
<feature type="transmembrane region" description="Helical" evidence="5">
    <location>
        <begin position="95"/>
        <end position="122"/>
    </location>
</feature>
<evidence type="ECO:0000259" key="6">
    <source>
        <dbReference type="PROSITE" id="PS51012"/>
    </source>
</evidence>
<evidence type="ECO:0000313" key="8">
    <source>
        <dbReference type="Proteomes" id="UP000595897"/>
    </source>
</evidence>
<feature type="transmembrane region" description="Helical" evidence="5">
    <location>
        <begin position="166"/>
        <end position="184"/>
    </location>
</feature>
<protein>
    <recommendedName>
        <fullName evidence="5">Transport permease protein</fullName>
    </recommendedName>
</protein>
<name>A0A7R7EIV3_9FIRM</name>
<gene>
    <name evidence="7" type="ORF">bsdtb5_07860</name>
</gene>
<dbReference type="Proteomes" id="UP000595897">
    <property type="component" value="Chromosome"/>
</dbReference>
<dbReference type="PROSITE" id="PS51012">
    <property type="entry name" value="ABC_TM2"/>
    <property type="match status" value="1"/>
</dbReference>
<dbReference type="InterPro" id="IPR047817">
    <property type="entry name" value="ABC2_TM_bact-type"/>
</dbReference>
<comment type="subcellular location">
    <subcellularLocation>
        <location evidence="5">Cell membrane</location>
        <topology evidence="5">Multi-pass membrane protein</topology>
    </subcellularLocation>
    <subcellularLocation>
        <location evidence="1">Membrane</location>
        <topology evidence="1">Multi-pass membrane protein</topology>
    </subcellularLocation>
</comment>
<dbReference type="KEGG" id="ahb:bsdtb5_07860"/>
<evidence type="ECO:0000256" key="3">
    <source>
        <dbReference type="ARBA" id="ARBA00022989"/>
    </source>
</evidence>
<feature type="transmembrane region" description="Helical" evidence="5">
    <location>
        <begin position="21"/>
        <end position="41"/>
    </location>
</feature>
<keyword evidence="5" id="KW-0813">Transport</keyword>
<dbReference type="EMBL" id="AP024169">
    <property type="protein sequence ID" value="BCN29491.1"/>
    <property type="molecule type" value="Genomic_DNA"/>
</dbReference>
<dbReference type="InterPro" id="IPR052902">
    <property type="entry name" value="ABC-2_transporter"/>
</dbReference>
<accession>A0A7R7EIV3</accession>
<sequence>MNGSYHMFTFDFKRRIKSSFTYGYHLIFPVIMILLLGLLLSGQFGERLSSFQYYALVMLPFCTTLAMITSAYAGKDEAYQKTAYRFLIAPIKEKDIVIAKILSCTISFGMCNILVLVISWIIFSIPMGSSVLEIILLLVSETFCVCAIGIYIGLGMKNFIILKNFLNIPIFICAIIGGSFYPIGTSNSVLEVVFHLSPLTWVNRSIFLCIYDNHSEILWITSFILLAIGGLFTFAGVRSFQKEEFLHGDLLRIQK</sequence>
<dbReference type="GO" id="GO:0043190">
    <property type="term" value="C:ATP-binding cassette (ABC) transporter complex"/>
    <property type="evidence" value="ECO:0007669"/>
    <property type="project" value="InterPro"/>
</dbReference>
<evidence type="ECO:0000256" key="2">
    <source>
        <dbReference type="ARBA" id="ARBA00022692"/>
    </source>
</evidence>
<evidence type="ECO:0000256" key="1">
    <source>
        <dbReference type="ARBA" id="ARBA00004141"/>
    </source>
</evidence>
<dbReference type="InterPro" id="IPR000412">
    <property type="entry name" value="ABC_2_transport"/>
</dbReference>
<evidence type="ECO:0000313" key="7">
    <source>
        <dbReference type="EMBL" id="BCN29491.1"/>
    </source>
</evidence>
<feature type="transmembrane region" description="Helical" evidence="5">
    <location>
        <begin position="217"/>
        <end position="237"/>
    </location>
</feature>
<proteinExistence type="inferred from homology"/>
<keyword evidence="4 5" id="KW-0472">Membrane</keyword>
<dbReference type="Pfam" id="PF01061">
    <property type="entry name" value="ABC2_membrane"/>
    <property type="match status" value="1"/>
</dbReference>
<evidence type="ECO:0000256" key="4">
    <source>
        <dbReference type="ARBA" id="ARBA00023136"/>
    </source>
</evidence>
<keyword evidence="3 5" id="KW-1133">Transmembrane helix</keyword>
<feature type="domain" description="ABC transmembrane type-2" evidence="6">
    <location>
        <begin position="20"/>
        <end position="243"/>
    </location>
</feature>
<feature type="transmembrane region" description="Helical" evidence="5">
    <location>
        <begin position="53"/>
        <end position="74"/>
    </location>
</feature>
<evidence type="ECO:0000256" key="5">
    <source>
        <dbReference type="RuleBase" id="RU361157"/>
    </source>
</evidence>
<dbReference type="PIRSF" id="PIRSF006648">
    <property type="entry name" value="DrrB"/>
    <property type="match status" value="1"/>
</dbReference>
<feature type="transmembrane region" description="Helical" evidence="5">
    <location>
        <begin position="134"/>
        <end position="154"/>
    </location>
</feature>
<reference evidence="7 8" key="1">
    <citation type="submission" date="2020-11" db="EMBL/GenBank/DDBJ databases">
        <title>Draft genome sequencing of a Lachnospiraceae strain isolated from anoxic soil subjected to BSD treatment.</title>
        <authorList>
            <person name="Uek A."/>
            <person name="Tonouchi A."/>
        </authorList>
    </citation>
    <scope>NUCLEOTIDE SEQUENCE [LARGE SCALE GENOMIC DNA]</scope>
    <source>
        <strain evidence="7 8">TB5</strain>
    </source>
</reference>